<reference evidence="1 2" key="1">
    <citation type="journal article" date="2018" name="Nat. Biotechnol.">
        <title>A standardized bacterial taxonomy based on genome phylogeny substantially revises the tree of life.</title>
        <authorList>
            <person name="Parks D.H."/>
            <person name="Chuvochina M."/>
            <person name="Waite D.W."/>
            <person name="Rinke C."/>
            <person name="Skarshewski A."/>
            <person name="Chaumeil P.A."/>
            <person name="Hugenholtz P."/>
        </authorList>
    </citation>
    <scope>NUCLEOTIDE SEQUENCE [LARGE SCALE GENOMIC DNA]</scope>
    <source>
        <strain evidence="1">UBA8739</strain>
    </source>
</reference>
<evidence type="ECO:0000313" key="2">
    <source>
        <dbReference type="Proteomes" id="UP000257706"/>
    </source>
</evidence>
<name>A0A3B9IF52_9PROT</name>
<dbReference type="Proteomes" id="UP000257706">
    <property type="component" value="Unassembled WGS sequence"/>
</dbReference>
<comment type="caution">
    <text evidence="1">The sequence shown here is derived from an EMBL/GenBank/DDBJ whole genome shotgun (WGS) entry which is preliminary data.</text>
</comment>
<dbReference type="EMBL" id="DMAI01000044">
    <property type="protein sequence ID" value="HAE46328.1"/>
    <property type="molecule type" value="Genomic_DNA"/>
</dbReference>
<accession>A0A3B9IF52</accession>
<evidence type="ECO:0000313" key="1">
    <source>
        <dbReference type="EMBL" id="HAE46328.1"/>
    </source>
</evidence>
<gene>
    <name evidence="1" type="ORF">DCK97_02810</name>
</gene>
<proteinExistence type="predicted"/>
<sequence length="137" mass="14410">MSILLAALANEAIAGSSADDILSRTYAKIASEARAEVAGMAQEGAQAKDLRRAGLDAVLRQLKDPDSAKFRDVRLVDHPAGGRVVCGEVNARNSYGGYVGFARFVAGPSLAFFEVRKADRQQEKVLNAGLDEACGAG</sequence>
<protein>
    <submittedName>
        <fullName evidence="1">Uncharacterized protein</fullName>
    </submittedName>
</protein>
<dbReference type="AlphaFoldDB" id="A0A3B9IF52"/>
<organism evidence="1 2">
    <name type="scientific">Tistrella mobilis</name>
    <dbReference type="NCBI Taxonomy" id="171437"/>
    <lineage>
        <taxon>Bacteria</taxon>
        <taxon>Pseudomonadati</taxon>
        <taxon>Pseudomonadota</taxon>
        <taxon>Alphaproteobacteria</taxon>
        <taxon>Geminicoccales</taxon>
        <taxon>Geminicoccaceae</taxon>
        <taxon>Tistrella</taxon>
    </lineage>
</organism>